<keyword evidence="1" id="KW-0472">Membrane</keyword>
<dbReference type="EMBL" id="PTIZ01000001">
    <property type="protein sequence ID" value="PPK78084.1"/>
    <property type="molecule type" value="Genomic_DNA"/>
</dbReference>
<gene>
    <name evidence="2" type="ORF">B0F87_101466</name>
</gene>
<feature type="transmembrane region" description="Helical" evidence="1">
    <location>
        <begin position="6"/>
        <end position="28"/>
    </location>
</feature>
<proteinExistence type="predicted"/>
<evidence type="ECO:0000313" key="3">
    <source>
        <dbReference type="Proteomes" id="UP000240010"/>
    </source>
</evidence>
<keyword evidence="2" id="KW-0378">Hydrolase</keyword>
<feature type="transmembrane region" description="Helical" evidence="1">
    <location>
        <begin position="112"/>
        <end position="134"/>
    </location>
</feature>
<keyword evidence="1" id="KW-0812">Transmembrane</keyword>
<dbReference type="RefSeq" id="WP_104427459.1">
    <property type="nucleotide sequence ID" value="NZ_PTIZ01000001.1"/>
</dbReference>
<dbReference type="InterPro" id="IPR007404">
    <property type="entry name" value="YdjM-like"/>
</dbReference>
<evidence type="ECO:0000313" key="2">
    <source>
        <dbReference type="EMBL" id="PPK78084.1"/>
    </source>
</evidence>
<name>A0A2S6HKR9_9GAMM</name>
<feature type="transmembrane region" description="Helical" evidence="1">
    <location>
        <begin position="180"/>
        <end position="204"/>
    </location>
</feature>
<feature type="transmembrane region" description="Helical" evidence="1">
    <location>
        <begin position="82"/>
        <end position="100"/>
    </location>
</feature>
<dbReference type="Proteomes" id="UP000240010">
    <property type="component" value="Unassembled WGS sequence"/>
</dbReference>
<reference evidence="2 3" key="1">
    <citation type="submission" date="2018-02" db="EMBL/GenBank/DDBJ databases">
        <title>Subsurface microbial communities from deep shales in Ohio and West Virginia, USA.</title>
        <authorList>
            <person name="Wrighton K."/>
        </authorList>
    </citation>
    <scope>NUCLEOTIDE SEQUENCE [LARGE SCALE GENOMIC DNA]</scope>
    <source>
        <strain evidence="2 3">OWC-DMM</strain>
    </source>
</reference>
<evidence type="ECO:0000256" key="1">
    <source>
        <dbReference type="SAM" id="Phobius"/>
    </source>
</evidence>
<protein>
    <submittedName>
        <fullName evidence="2">LexA-binding, inner membrane-associated putative hydrolase</fullName>
    </submittedName>
</protein>
<feature type="transmembrane region" description="Helical" evidence="1">
    <location>
        <begin position="59"/>
        <end position="76"/>
    </location>
</feature>
<sequence>MANFNTHLSIALVVSTGAAIAAVNVSLINTTDMARLIFLGTLGGLLPDIDSTNSRPAKMLFFILALMGTATAIDTFKNSYPPYPLLLIIAGTYLFIRYVMLALFNGLTVHRGVFHSILAALFFALLATCISYRFMHQDVLHAWANGIFIAVGFIVHLLLDEVYSVDLSNTKMKKSFGTALKLFSGNSIASSVLMAICTLALYWMTPSHQPLAAVFKGFQIESLFHNNGRHPNTIAC</sequence>
<keyword evidence="1" id="KW-1133">Transmembrane helix</keyword>
<dbReference type="Pfam" id="PF04307">
    <property type="entry name" value="YdjM"/>
    <property type="match status" value="1"/>
</dbReference>
<dbReference type="AlphaFoldDB" id="A0A2S6HKR9"/>
<accession>A0A2S6HKR9</accession>
<dbReference type="GO" id="GO:0016787">
    <property type="term" value="F:hydrolase activity"/>
    <property type="evidence" value="ECO:0007669"/>
    <property type="project" value="UniProtKB-KW"/>
</dbReference>
<organism evidence="2 3">
    <name type="scientific">Methylobacter tundripaludum</name>
    <dbReference type="NCBI Taxonomy" id="173365"/>
    <lineage>
        <taxon>Bacteria</taxon>
        <taxon>Pseudomonadati</taxon>
        <taxon>Pseudomonadota</taxon>
        <taxon>Gammaproteobacteria</taxon>
        <taxon>Methylococcales</taxon>
        <taxon>Methylococcaceae</taxon>
        <taxon>Methylobacter</taxon>
    </lineage>
</organism>
<comment type="caution">
    <text evidence="2">The sequence shown here is derived from an EMBL/GenBank/DDBJ whole genome shotgun (WGS) entry which is preliminary data.</text>
</comment>
<feature type="transmembrane region" description="Helical" evidence="1">
    <location>
        <begin position="140"/>
        <end position="159"/>
    </location>
</feature>